<comment type="caution">
    <text evidence="2">The sequence shown here is derived from an EMBL/GenBank/DDBJ whole genome shotgun (WGS) entry which is preliminary data.</text>
</comment>
<feature type="region of interest" description="Disordered" evidence="1">
    <location>
        <begin position="1"/>
        <end position="26"/>
    </location>
</feature>
<name>A0A812NR72_9DINO</name>
<evidence type="ECO:0000256" key="1">
    <source>
        <dbReference type="SAM" id="MobiDB-lite"/>
    </source>
</evidence>
<accession>A0A812NR72</accession>
<gene>
    <name evidence="2" type="ORF">SNAT2548_LOCUS17412</name>
</gene>
<proteinExistence type="predicted"/>
<dbReference type="AlphaFoldDB" id="A0A812NR72"/>
<sequence length="242" mass="27910">MTRWRDQRWVPGNRASAAPALPPPSRQRWASARATLARRVGQPGGQGCCVQMLQIERDLIEKEQEDESKEAKPDSKADFCRRMPSIHKGQDHKVQDQTKALLPDVWRTQVVHSLLRLRRREQLQLLQEWRMDMATYNWEVQEWRRERSALTCPVMPPYPTHVPSSKELARVIIEARRICKTGAPPPVSFSTVHKSEVEGTGLEWYPKEADKGLHQEKLEMMEEVIEPLVTPKGSVLEPELVL</sequence>
<dbReference type="EMBL" id="CAJNDS010002111">
    <property type="protein sequence ID" value="CAE7332892.1"/>
    <property type="molecule type" value="Genomic_DNA"/>
</dbReference>
<evidence type="ECO:0000313" key="2">
    <source>
        <dbReference type="EMBL" id="CAE7332892.1"/>
    </source>
</evidence>
<protein>
    <submittedName>
        <fullName evidence="2">Uncharacterized protein</fullName>
    </submittedName>
</protein>
<keyword evidence="3" id="KW-1185">Reference proteome</keyword>
<reference evidence="2" key="1">
    <citation type="submission" date="2021-02" db="EMBL/GenBank/DDBJ databases">
        <authorList>
            <person name="Dougan E. K."/>
            <person name="Rhodes N."/>
            <person name="Thang M."/>
            <person name="Chan C."/>
        </authorList>
    </citation>
    <scope>NUCLEOTIDE SEQUENCE</scope>
</reference>
<dbReference type="Proteomes" id="UP000604046">
    <property type="component" value="Unassembled WGS sequence"/>
</dbReference>
<evidence type="ECO:0000313" key="3">
    <source>
        <dbReference type="Proteomes" id="UP000604046"/>
    </source>
</evidence>
<organism evidence="2 3">
    <name type="scientific">Symbiodinium natans</name>
    <dbReference type="NCBI Taxonomy" id="878477"/>
    <lineage>
        <taxon>Eukaryota</taxon>
        <taxon>Sar</taxon>
        <taxon>Alveolata</taxon>
        <taxon>Dinophyceae</taxon>
        <taxon>Suessiales</taxon>
        <taxon>Symbiodiniaceae</taxon>
        <taxon>Symbiodinium</taxon>
    </lineage>
</organism>